<dbReference type="InterPro" id="IPR003594">
    <property type="entry name" value="HATPase_dom"/>
</dbReference>
<dbReference type="Proteomes" id="UP000306980">
    <property type="component" value="Unassembled WGS sequence"/>
</dbReference>
<feature type="coiled-coil region" evidence="14">
    <location>
        <begin position="216"/>
        <end position="243"/>
    </location>
</feature>
<dbReference type="SUPFAM" id="SSF55874">
    <property type="entry name" value="ATPase domain of HSP90 chaperone/DNA topoisomerase II/histidine kinase"/>
    <property type="match status" value="1"/>
</dbReference>
<dbReference type="CDD" id="cd06225">
    <property type="entry name" value="HAMP"/>
    <property type="match status" value="1"/>
</dbReference>
<dbReference type="Pfam" id="PF02518">
    <property type="entry name" value="HATPase_c"/>
    <property type="match status" value="1"/>
</dbReference>
<keyword evidence="8" id="KW-0547">Nucleotide-binding</keyword>
<evidence type="ECO:0000256" key="7">
    <source>
        <dbReference type="ARBA" id="ARBA00022692"/>
    </source>
</evidence>
<feature type="transmembrane region" description="Helical" evidence="15">
    <location>
        <begin position="6"/>
        <end position="29"/>
    </location>
</feature>
<comment type="subcellular location">
    <subcellularLocation>
        <location evidence="2">Cell membrane</location>
        <topology evidence="2">Multi-pass membrane protein</topology>
    </subcellularLocation>
</comment>
<keyword evidence="6" id="KW-0808">Transferase</keyword>
<dbReference type="Gene3D" id="1.10.287.130">
    <property type="match status" value="1"/>
</dbReference>
<dbReference type="SMART" id="SM00387">
    <property type="entry name" value="HATPase_c"/>
    <property type="match status" value="1"/>
</dbReference>
<dbReference type="GO" id="GO:0000155">
    <property type="term" value="F:phosphorelay sensor kinase activity"/>
    <property type="evidence" value="ECO:0007669"/>
    <property type="project" value="InterPro"/>
</dbReference>
<dbReference type="OrthoDB" id="9813151at2"/>
<accession>A0A5S3QNH2</accession>
<keyword evidence="14" id="KW-0175">Coiled coil</keyword>
<evidence type="ECO:0000313" key="19">
    <source>
        <dbReference type="Proteomes" id="UP000306980"/>
    </source>
</evidence>
<dbReference type="InterPro" id="IPR036097">
    <property type="entry name" value="HisK_dim/P_sf"/>
</dbReference>
<evidence type="ECO:0000256" key="1">
    <source>
        <dbReference type="ARBA" id="ARBA00000085"/>
    </source>
</evidence>
<evidence type="ECO:0000256" key="10">
    <source>
        <dbReference type="ARBA" id="ARBA00022840"/>
    </source>
</evidence>
<dbReference type="InterPro" id="IPR004358">
    <property type="entry name" value="Sig_transdc_His_kin-like_C"/>
</dbReference>
<evidence type="ECO:0000256" key="9">
    <source>
        <dbReference type="ARBA" id="ARBA00022777"/>
    </source>
</evidence>
<keyword evidence="12" id="KW-0902">Two-component regulatory system</keyword>
<evidence type="ECO:0000256" key="8">
    <source>
        <dbReference type="ARBA" id="ARBA00022741"/>
    </source>
</evidence>
<keyword evidence="13 15" id="KW-0472">Membrane</keyword>
<evidence type="ECO:0000313" key="18">
    <source>
        <dbReference type="EMBL" id="TMN23339.1"/>
    </source>
</evidence>
<keyword evidence="5" id="KW-0597">Phosphoprotein</keyword>
<keyword evidence="10" id="KW-0067">ATP-binding</keyword>
<dbReference type="PROSITE" id="PS50885">
    <property type="entry name" value="HAMP"/>
    <property type="match status" value="1"/>
</dbReference>
<dbReference type="RefSeq" id="WP_138604227.1">
    <property type="nucleotide sequence ID" value="NZ_VCIA01000001.1"/>
</dbReference>
<dbReference type="InterPro" id="IPR003660">
    <property type="entry name" value="HAMP_dom"/>
</dbReference>
<dbReference type="PANTHER" id="PTHR45528">
    <property type="entry name" value="SENSOR HISTIDINE KINASE CPXA"/>
    <property type="match status" value="1"/>
</dbReference>
<keyword evidence="9 18" id="KW-0418">Kinase</keyword>
<dbReference type="InterPro" id="IPR003661">
    <property type="entry name" value="HisK_dim/P_dom"/>
</dbReference>
<gene>
    <name evidence="18" type="ORF">FFL34_15485</name>
</gene>
<dbReference type="SUPFAM" id="SSF158472">
    <property type="entry name" value="HAMP domain-like"/>
    <property type="match status" value="1"/>
</dbReference>
<dbReference type="PANTHER" id="PTHR45528:SF1">
    <property type="entry name" value="SENSOR HISTIDINE KINASE CPXA"/>
    <property type="match status" value="1"/>
</dbReference>
<dbReference type="FunFam" id="1.10.287.130:FF:000001">
    <property type="entry name" value="Two-component sensor histidine kinase"/>
    <property type="match status" value="1"/>
</dbReference>
<organism evidence="18 19">
    <name type="scientific">Lentibacillus cibarius</name>
    <dbReference type="NCBI Taxonomy" id="2583219"/>
    <lineage>
        <taxon>Bacteria</taxon>
        <taxon>Bacillati</taxon>
        <taxon>Bacillota</taxon>
        <taxon>Bacilli</taxon>
        <taxon>Bacillales</taxon>
        <taxon>Bacillaceae</taxon>
        <taxon>Lentibacillus</taxon>
    </lineage>
</organism>
<dbReference type="PROSITE" id="PS50109">
    <property type="entry name" value="HIS_KIN"/>
    <property type="match status" value="1"/>
</dbReference>
<comment type="caution">
    <text evidence="18">The sequence shown here is derived from an EMBL/GenBank/DDBJ whole genome shotgun (WGS) entry which is preliminary data.</text>
</comment>
<dbReference type="SUPFAM" id="SSF47384">
    <property type="entry name" value="Homodimeric domain of signal transducing histidine kinase"/>
    <property type="match status" value="1"/>
</dbReference>
<evidence type="ECO:0000256" key="5">
    <source>
        <dbReference type="ARBA" id="ARBA00022553"/>
    </source>
</evidence>
<dbReference type="EMBL" id="VCIA01000001">
    <property type="protein sequence ID" value="TMN23339.1"/>
    <property type="molecule type" value="Genomic_DNA"/>
</dbReference>
<dbReference type="CDD" id="cd00075">
    <property type="entry name" value="HATPase"/>
    <property type="match status" value="1"/>
</dbReference>
<reference evidence="18 19" key="1">
    <citation type="submission" date="2019-05" db="EMBL/GenBank/DDBJ databases">
        <title>Genomic analysis of Lentibacillus sp. NKC220-2.</title>
        <authorList>
            <person name="Oh Y.J."/>
        </authorList>
    </citation>
    <scope>NUCLEOTIDE SEQUENCE [LARGE SCALE GENOMIC DNA]</scope>
    <source>
        <strain evidence="18 19">NKC220-2</strain>
    </source>
</reference>
<protein>
    <recommendedName>
        <fullName evidence="3">histidine kinase</fullName>
        <ecNumber evidence="3">2.7.13.3</ecNumber>
    </recommendedName>
</protein>
<dbReference type="AlphaFoldDB" id="A0A5S3QNH2"/>
<evidence type="ECO:0000256" key="15">
    <source>
        <dbReference type="SAM" id="Phobius"/>
    </source>
</evidence>
<proteinExistence type="predicted"/>
<feature type="transmembrane region" description="Helical" evidence="15">
    <location>
        <begin position="163"/>
        <end position="185"/>
    </location>
</feature>
<evidence type="ECO:0000256" key="13">
    <source>
        <dbReference type="ARBA" id="ARBA00023136"/>
    </source>
</evidence>
<dbReference type="CDD" id="cd00082">
    <property type="entry name" value="HisKA"/>
    <property type="match status" value="1"/>
</dbReference>
<dbReference type="InterPro" id="IPR005467">
    <property type="entry name" value="His_kinase_dom"/>
</dbReference>
<dbReference type="EC" id="2.7.13.3" evidence="3"/>
<keyword evidence="4" id="KW-1003">Cell membrane</keyword>
<dbReference type="Gene3D" id="6.10.340.10">
    <property type="match status" value="1"/>
</dbReference>
<dbReference type="InterPro" id="IPR036890">
    <property type="entry name" value="HATPase_C_sf"/>
</dbReference>
<evidence type="ECO:0000256" key="3">
    <source>
        <dbReference type="ARBA" id="ARBA00012438"/>
    </source>
</evidence>
<keyword evidence="7 15" id="KW-0812">Transmembrane</keyword>
<dbReference type="GO" id="GO:0005524">
    <property type="term" value="F:ATP binding"/>
    <property type="evidence" value="ECO:0007669"/>
    <property type="project" value="UniProtKB-KW"/>
</dbReference>
<evidence type="ECO:0000256" key="4">
    <source>
        <dbReference type="ARBA" id="ARBA00022475"/>
    </source>
</evidence>
<name>A0A5S3QNH2_9BACI</name>
<feature type="domain" description="HAMP" evidence="17">
    <location>
        <begin position="183"/>
        <end position="235"/>
    </location>
</feature>
<evidence type="ECO:0000259" key="16">
    <source>
        <dbReference type="PROSITE" id="PS50109"/>
    </source>
</evidence>
<dbReference type="SMART" id="SM00304">
    <property type="entry name" value="HAMP"/>
    <property type="match status" value="1"/>
</dbReference>
<dbReference type="Pfam" id="PF00672">
    <property type="entry name" value="HAMP"/>
    <property type="match status" value="1"/>
</dbReference>
<feature type="domain" description="Histidine kinase" evidence="16">
    <location>
        <begin position="243"/>
        <end position="460"/>
    </location>
</feature>
<dbReference type="InterPro" id="IPR050398">
    <property type="entry name" value="HssS/ArlS-like"/>
</dbReference>
<comment type="catalytic activity">
    <reaction evidence="1">
        <text>ATP + protein L-histidine = ADP + protein N-phospho-L-histidine.</text>
        <dbReference type="EC" id="2.7.13.3"/>
    </reaction>
</comment>
<sequence>MLNKLSIKIGLLFFVFLLIIESFLFVLLYTSLANERINEVMDSLLARGNTHRNVLEEKYDESTLEHVRMMESASSFSVIITDASGEVVVQSNEIHEEMRELIARSNQEKLPASGSVIEDHWENKPYIATASPITSNGDNKGNVFMFVDTDYVKRILNQLNKQFVFAGLVTITMTIITIIVLSRLITSPLIKMKEATEHLNKGKHKVALTTGRKDELGELAKAITTLSEDLDRLKRERKEFLASISHELRTPITYIKGYADIISRQNMTEAEVKTYTAIIREESEHLSVLIKNLFDLAKMDQNRFVIEREDTLLCELIYTVAERMEPLFEEDGIFLNVHCAEESMHIFVDPERLQQVLINILDNAKKHSDKGSEVSLEATAKKEAVVITIIDSGEGIPAKELPHVFDRLYRVEKSRSRQSGGSGLGLTIAKEIVESHGGHIAIDSEHGKGTRVTITLERGDDIA</sequence>
<dbReference type="GO" id="GO:0005886">
    <property type="term" value="C:plasma membrane"/>
    <property type="evidence" value="ECO:0007669"/>
    <property type="project" value="UniProtKB-SubCell"/>
</dbReference>
<evidence type="ECO:0000259" key="17">
    <source>
        <dbReference type="PROSITE" id="PS50885"/>
    </source>
</evidence>
<evidence type="ECO:0000256" key="12">
    <source>
        <dbReference type="ARBA" id="ARBA00023012"/>
    </source>
</evidence>
<dbReference type="SMART" id="SM00388">
    <property type="entry name" value="HisKA"/>
    <property type="match status" value="1"/>
</dbReference>
<dbReference type="FunFam" id="3.30.565.10:FF:000006">
    <property type="entry name" value="Sensor histidine kinase WalK"/>
    <property type="match status" value="1"/>
</dbReference>
<evidence type="ECO:0000256" key="14">
    <source>
        <dbReference type="SAM" id="Coils"/>
    </source>
</evidence>
<dbReference type="PRINTS" id="PR00344">
    <property type="entry name" value="BCTRLSENSOR"/>
</dbReference>
<evidence type="ECO:0000256" key="6">
    <source>
        <dbReference type="ARBA" id="ARBA00022679"/>
    </source>
</evidence>
<evidence type="ECO:0000256" key="2">
    <source>
        <dbReference type="ARBA" id="ARBA00004651"/>
    </source>
</evidence>
<keyword evidence="11 15" id="KW-1133">Transmembrane helix</keyword>
<dbReference type="Pfam" id="PF00512">
    <property type="entry name" value="HisKA"/>
    <property type="match status" value="1"/>
</dbReference>
<dbReference type="Gene3D" id="3.30.565.10">
    <property type="entry name" value="Histidine kinase-like ATPase, C-terminal domain"/>
    <property type="match status" value="1"/>
</dbReference>
<evidence type="ECO:0000256" key="11">
    <source>
        <dbReference type="ARBA" id="ARBA00022989"/>
    </source>
</evidence>